<organism evidence="3 4">
    <name type="scientific">Tilletiopsis washingtonensis</name>
    <dbReference type="NCBI Taxonomy" id="58919"/>
    <lineage>
        <taxon>Eukaryota</taxon>
        <taxon>Fungi</taxon>
        <taxon>Dikarya</taxon>
        <taxon>Basidiomycota</taxon>
        <taxon>Ustilaginomycotina</taxon>
        <taxon>Exobasidiomycetes</taxon>
        <taxon>Entylomatales</taxon>
        <taxon>Entylomatales incertae sedis</taxon>
        <taxon>Tilletiopsis</taxon>
    </lineage>
</organism>
<keyword evidence="4" id="KW-1185">Reference proteome</keyword>
<protein>
    <recommendedName>
        <fullName evidence="5">Mob1/phocein</fullName>
    </recommendedName>
</protein>
<evidence type="ECO:0008006" key="5">
    <source>
        <dbReference type="Google" id="ProtNLM"/>
    </source>
</evidence>
<evidence type="ECO:0000313" key="4">
    <source>
        <dbReference type="Proteomes" id="UP000245946"/>
    </source>
</evidence>
<sequence length="260" mass="28775">MSSFFRSMGRASRPKKSPTHPSLPFSSGSGSGSGSDAALAAYAPASPGSSTPGKALYMCNPFIRSALIKGSFKTIVALPKYVDEREWLAVNLFDFFNNLNQFYGVVTEFCTLQNNPTMSAGVGLDYTWIDQNRKQVKLPAPQYIDYVMTWVGGLLSDEATFPTKASREFPPTFSTTSKHIYKQLLRVYAHIYHAQFAALVHLCCEGHFNSLFAHFIAFGAEFGLFSFREFKGPQGAPYPGVCDLIEKWVEMGVLGDEVLR</sequence>
<dbReference type="Proteomes" id="UP000245946">
    <property type="component" value="Unassembled WGS sequence"/>
</dbReference>
<evidence type="ECO:0000256" key="1">
    <source>
        <dbReference type="PIRSR" id="PIRSR605301-1"/>
    </source>
</evidence>
<feature type="region of interest" description="Disordered" evidence="2">
    <location>
        <begin position="1"/>
        <end position="30"/>
    </location>
</feature>
<dbReference type="AlphaFoldDB" id="A0A316Z3X0"/>
<dbReference type="STRING" id="58919.A0A316Z3X0"/>
<proteinExistence type="predicted"/>
<dbReference type="SMART" id="SM01388">
    <property type="entry name" value="Mob1_phocein"/>
    <property type="match status" value="1"/>
</dbReference>
<keyword evidence="1" id="KW-0862">Zinc</keyword>
<keyword evidence="1" id="KW-0479">Metal-binding</keyword>
<dbReference type="EMBL" id="KZ819302">
    <property type="protein sequence ID" value="PWN95774.1"/>
    <property type="molecule type" value="Genomic_DNA"/>
</dbReference>
<dbReference type="Gene3D" id="1.20.140.30">
    <property type="entry name" value="MOB kinase activator"/>
    <property type="match status" value="1"/>
</dbReference>
<feature type="binding site" evidence="1">
    <location>
        <position position="190"/>
    </location>
    <ligand>
        <name>Zn(2+)</name>
        <dbReference type="ChEBI" id="CHEBI:29105"/>
    </ligand>
</feature>
<dbReference type="InterPro" id="IPR036703">
    <property type="entry name" value="MOB_kinase_act_sf"/>
</dbReference>
<dbReference type="GeneID" id="37268209"/>
<name>A0A316Z3X0_9BASI</name>
<reference evidence="3 4" key="1">
    <citation type="journal article" date="2018" name="Mol. Biol. Evol.">
        <title>Broad Genomic Sampling Reveals a Smut Pathogenic Ancestry of the Fungal Clade Ustilaginomycotina.</title>
        <authorList>
            <person name="Kijpornyongpan T."/>
            <person name="Mondo S.J."/>
            <person name="Barry K."/>
            <person name="Sandor L."/>
            <person name="Lee J."/>
            <person name="Lipzen A."/>
            <person name="Pangilinan J."/>
            <person name="LaButti K."/>
            <person name="Hainaut M."/>
            <person name="Henrissat B."/>
            <person name="Grigoriev I.V."/>
            <person name="Spatafora J.W."/>
            <person name="Aime M.C."/>
        </authorList>
    </citation>
    <scope>NUCLEOTIDE SEQUENCE [LARGE SCALE GENOMIC DNA]</scope>
    <source>
        <strain evidence="3 4">MCA 4186</strain>
    </source>
</reference>
<dbReference type="SUPFAM" id="SSF101152">
    <property type="entry name" value="Mob1/phocein"/>
    <property type="match status" value="1"/>
</dbReference>
<dbReference type="RefSeq" id="XP_025596053.1">
    <property type="nucleotide sequence ID" value="XM_025740663.1"/>
</dbReference>
<dbReference type="InterPro" id="IPR005301">
    <property type="entry name" value="MOB_kinase_act_fam"/>
</dbReference>
<evidence type="ECO:0000256" key="2">
    <source>
        <dbReference type="SAM" id="MobiDB-lite"/>
    </source>
</evidence>
<evidence type="ECO:0000313" key="3">
    <source>
        <dbReference type="EMBL" id="PWN95774.1"/>
    </source>
</evidence>
<dbReference type="OrthoDB" id="8170117at2759"/>
<feature type="binding site" evidence="1">
    <location>
        <position position="110"/>
    </location>
    <ligand>
        <name>Zn(2+)</name>
        <dbReference type="ChEBI" id="CHEBI:29105"/>
    </ligand>
</feature>
<gene>
    <name evidence="3" type="ORF">FA09DRAFT_311442</name>
</gene>
<dbReference type="Pfam" id="PF03637">
    <property type="entry name" value="Mob1_phocein"/>
    <property type="match status" value="1"/>
</dbReference>
<accession>A0A316Z3X0</accession>
<dbReference type="PANTHER" id="PTHR22599">
    <property type="entry name" value="MPS ONE BINDER KINASE ACTIVATOR-LIKE MOB"/>
    <property type="match status" value="1"/>
</dbReference>